<dbReference type="CDD" id="cd01335">
    <property type="entry name" value="Radical_SAM"/>
    <property type="match status" value="1"/>
</dbReference>
<dbReference type="InterPro" id="IPR058240">
    <property type="entry name" value="rSAM_sf"/>
</dbReference>
<comment type="cofactor">
    <cofactor evidence="1">
        <name>[4Fe-4S] cluster</name>
        <dbReference type="ChEBI" id="CHEBI:49883"/>
    </cofactor>
</comment>
<dbReference type="InterPro" id="IPR013785">
    <property type="entry name" value="Aldolase_TIM"/>
</dbReference>
<dbReference type="EMBL" id="FWEV01000006">
    <property type="protein sequence ID" value="SLM27544.1"/>
    <property type="molecule type" value="Genomic_DNA"/>
</dbReference>
<keyword evidence="2" id="KW-0949">S-adenosyl-L-methionine</keyword>
<dbReference type="PROSITE" id="PS51918">
    <property type="entry name" value="RADICAL_SAM"/>
    <property type="match status" value="1"/>
</dbReference>
<dbReference type="PANTHER" id="PTHR43288">
    <property type="entry name" value="BIOTIN SYNTHASE-RELATED PROTEIN, RADICAL SAM SUPERFAMILY"/>
    <property type="match status" value="1"/>
</dbReference>
<evidence type="ECO:0000313" key="8">
    <source>
        <dbReference type="Proteomes" id="UP000191931"/>
    </source>
</evidence>
<evidence type="ECO:0000256" key="3">
    <source>
        <dbReference type="ARBA" id="ARBA00022723"/>
    </source>
</evidence>
<dbReference type="InterPro" id="IPR040087">
    <property type="entry name" value="MJ0021-like"/>
</dbReference>
<evidence type="ECO:0000256" key="1">
    <source>
        <dbReference type="ARBA" id="ARBA00001966"/>
    </source>
</evidence>
<dbReference type="Pfam" id="PF04055">
    <property type="entry name" value="Radical_SAM"/>
    <property type="match status" value="1"/>
</dbReference>
<dbReference type="PANTHER" id="PTHR43288:SF1">
    <property type="entry name" value="GLYCYL-RADICAL ENZYME ACTIVATING ENZYME MJ0021-RELATED"/>
    <property type="match status" value="1"/>
</dbReference>
<gene>
    <name evidence="7" type="ORF">MTBBW1_1030033</name>
</gene>
<dbReference type="SFLD" id="SFLDG01067">
    <property type="entry name" value="SPASM/twitch_domain_containing"/>
    <property type="match status" value="1"/>
</dbReference>
<dbReference type="STRING" id="1246637.MTBBW1_1030033"/>
<organism evidence="7 8">
    <name type="scientific">Desulfamplus magnetovallimortis</name>
    <dbReference type="NCBI Taxonomy" id="1246637"/>
    <lineage>
        <taxon>Bacteria</taxon>
        <taxon>Pseudomonadati</taxon>
        <taxon>Thermodesulfobacteriota</taxon>
        <taxon>Desulfobacteria</taxon>
        <taxon>Desulfobacterales</taxon>
        <taxon>Desulfobacteraceae</taxon>
        <taxon>Desulfamplus</taxon>
    </lineage>
</organism>
<dbReference type="SUPFAM" id="SSF102114">
    <property type="entry name" value="Radical SAM enzymes"/>
    <property type="match status" value="1"/>
</dbReference>
<accession>A0A1W1H518</accession>
<evidence type="ECO:0000259" key="6">
    <source>
        <dbReference type="PROSITE" id="PS51918"/>
    </source>
</evidence>
<dbReference type="GO" id="GO:0046872">
    <property type="term" value="F:metal ion binding"/>
    <property type="evidence" value="ECO:0007669"/>
    <property type="project" value="UniProtKB-KW"/>
</dbReference>
<reference evidence="7 8" key="1">
    <citation type="submission" date="2017-03" db="EMBL/GenBank/DDBJ databases">
        <authorList>
            <person name="Afonso C.L."/>
            <person name="Miller P.J."/>
            <person name="Scott M.A."/>
            <person name="Spackman E."/>
            <person name="Goraichik I."/>
            <person name="Dimitrov K.M."/>
            <person name="Suarez D.L."/>
            <person name="Swayne D.E."/>
        </authorList>
    </citation>
    <scope>NUCLEOTIDE SEQUENCE [LARGE SCALE GENOMIC DNA]</scope>
    <source>
        <strain evidence="7">PRJEB14757</strain>
    </source>
</reference>
<keyword evidence="3" id="KW-0479">Metal-binding</keyword>
<keyword evidence="4" id="KW-0408">Iron</keyword>
<keyword evidence="5" id="KW-0411">Iron-sulfur</keyword>
<dbReference type="SFLD" id="SFLDS00029">
    <property type="entry name" value="Radical_SAM"/>
    <property type="match status" value="1"/>
</dbReference>
<dbReference type="Gene3D" id="3.20.20.70">
    <property type="entry name" value="Aldolase class I"/>
    <property type="match status" value="1"/>
</dbReference>
<evidence type="ECO:0000256" key="5">
    <source>
        <dbReference type="ARBA" id="ARBA00023014"/>
    </source>
</evidence>
<dbReference type="GO" id="GO:0051536">
    <property type="term" value="F:iron-sulfur cluster binding"/>
    <property type="evidence" value="ECO:0007669"/>
    <property type="project" value="UniProtKB-KW"/>
</dbReference>
<name>A0A1W1H518_9BACT</name>
<dbReference type="GO" id="GO:0003824">
    <property type="term" value="F:catalytic activity"/>
    <property type="evidence" value="ECO:0007669"/>
    <property type="project" value="InterPro"/>
</dbReference>
<keyword evidence="8" id="KW-1185">Reference proteome</keyword>
<dbReference type="Proteomes" id="UP000191931">
    <property type="component" value="Unassembled WGS sequence"/>
</dbReference>
<evidence type="ECO:0000313" key="7">
    <source>
        <dbReference type="EMBL" id="SLM27544.1"/>
    </source>
</evidence>
<dbReference type="AlphaFoldDB" id="A0A1W1H518"/>
<feature type="domain" description="Radical SAM core" evidence="6">
    <location>
        <begin position="3"/>
        <end position="218"/>
    </location>
</feature>
<dbReference type="SFLD" id="SFLDG01108">
    <property type="entry name" value="Uncharacterised_Radical_SAM_Su"/>
    <property type="match status" value="1"/>
</dbReference>
<evidence type="ECO:0000256" key="2">
    <source>
        <dbReference type="ARBA" id="ARBA00022691"/>
    </source>
</evidence>
<sequence length="454" mass="52503">MLCGQGKWSCLFVNNICNAHCFYCPSTQKKKGIPGTNNLDFPTPDDYVDYLKQFDIEGVSFSGGEPTMTMERVTLFLKTIRKRQQIPYYIWMYTNGILITEDKLKNLADLGLDEIRFDLSADRYNIEKLEMAAKHIPHVTVEIPAIPEDISTVKDLIPKLYDAGVNFMNLHQLRCTKFNREKLIKRGYTFLHGPGVTVLETELAALELMKYALENKILLPINYCSFTYRNQFQKAGSRRRNARLIRNSYEDITDTGFIRSMSITGDSEDIRNIDLQIKLQGFDQSLWHIPKEGKTLFFNSSLWPYLDDLTKGFKASPCIESSPRIEAAPRIEASPCIENTASSKHSFEAYDVHSLQDSATLSLHLSYFNTALKETMSYNNPFKTVKINNKRKVFIERRREMKSRQIRENDIPLFAQKYLQYGELEEKSAENKNESLNELSKFEEFKSGLMEFFV</sequence>
<proteinExistence type="predicted"/>
<evidence type="ECO:0000256" key="4">
    <source>
        <dbReference type="ARBA" id="ARBA00023004"/>
    </source>
</evidence>
<protein>
    <recommendedName>
        <fullName evidence="6">Radical SAM core domain-containing protein</fullName>
    </recommendedName>
</protein>
<dbReference type="InterPro" id="IPR007197">
    <property type="entry name" value="rSAM"/>
</dbReference>